<evidence type="ECO:0000313" key="4">
    <source>
        <dbReference type="Proteomes" id="UP000306102"/>
    </source>
</evidence>
<gene>
    <name evidence="3" type="ORF">TEA_004287</name>
</gene>
<keyword evidence="2" id="KW-0472">Membrane</keyword>
<dbReference type="PANTHER" id="PTHR33625:SF4">
    <property type="entry name" value="OS08G0179900 PROTEIN"/>
    <property type="match status" value="1"/>
</dbReference>
<accession>A0A4S4E6W7</accession>
<comment type="caution">
    <text evidence="3">The sequence shown here is derived from an EMBL/GenBank/DDBJ whole genome shotgun (WGS) entry which is preliminary data.</text>
</comment>
<dbReference type="PANTHER" id="PTHR33625">
    <property type="entry name" value="OS08G0179900 PROTEIN"/>
    <property type="match status" value="1"/>
</dbReference>
<reference evidence="3 4" key="1">
    <citation type="journal article" date="2018" name="Proc. Natl. Acad. Sci. U.S.A.">
        <title>Draft genome sequence of Camellia sinensis var. sinensis provides insights into the evolution of the tea genome and tea quality.</title>
        <authorList>
            <person name="Wei C."/>
            <person name="Yang H."/>
            <person name="Wang S."/>
            <person name="Zhao J."/>
            <person name="Liu C."/>
            <person name="Gao L."/>
            <person name="Xia E."/>
            <person name="Lu Y."/>
            <person name="Tai Y."/>
            <person name="She G."/>
            <person name="Sun J."/>
            <person name="Cao H."/>
            <person name="Tong W."/>
            <person name="Gao Q."/>
            <person name="Li Y."/>
            <person name="Deng W."/>
            <person name="Jiang X."/>
            <person name="Wang W."/>
            <person name="Chen Q."/>
            <person name="Zhang S."/>
            <person name="Li H."/>
            <person name="Wu J."/>
            <person name="Wang P."/>
            <person name="Li P."/>
            <person name="Shi C."/>
            <person name="Zheng F."/>
            <person name="Jian J."/>
            <person name="Huang B."/>
            <person name="Shan D."/>
            <person name="Shi M."/>
            <person name="Fang C."/>
            <person name="Yue Y."/>
            <person name="Li F."/>
            <person name="Li D."/>
            <person name="Wei S."/>
            <person name="Han B."/>
            <person name="Jiang C."/>
            <person name="Yin Y."/>
            <person name="Xia T."/>
            <person name="Zhang Z."/>
            <person name="Bennetzen J.L."/>
            <person name="Zhao S."/>
            <person name="Wan X."/>
        </authorList>
    </citation>
    <scope>NUCLEOTIDE SEQUENCE [LARGE SCALE GENOMIC DNA]</scope>
    <source>
        <strain evidence="4">cv. Shuchazao</strain>
        <tissue evidence="3">Leaf</tissue>
    </source>
</reference>
<sequence>MGGGGVMRAAAKVAGIGVVNAGLRGGVTAEHPVSAAARKASRPVAAIVSSSDDGKSNAIDAAVQRPCWELDEWEFAGGVEDQTIGEPMPRLVFGGAPTLQEAKEATSDLKGALEKVYLSSPNSTGCNDSRMVGHESALSLLSKPEYQETKACVVSETTAPSVPKNALKAFRLLNENPATQTVVASIACDPNVWNAVLQNEALVEFLQTNESTTLFSDMDPVMKESVATTEFLDPQPPKNVDDSLDSKQSADSGNGFMGFMENIKTTVVEMMNSLSEYFQNIFGGPSAEQVSADADGSAKATIVNGVVGSSIMGLAVMVIMMVVLKRG</sequence>
<name>A0A4S4E6W7_CAMSN</name>
<keyword evidence="2" id="KW-0812">Transmembrane</keyword>
<feature type="transmembrane region" description="Helical" evidence="2">
    <location>
        <begin position="302"/>
        <end position="324"/>
    </location>
</feature>
<evidence type="ECO:0000313" key="3">
    <source>
        <dbReference type="EMBL" id="THG11324.1"/>
    </source>
</evidence>
<dbReference type="Proteomes" id="UP000306102">
    <property type="component" value="Unassembled WGS sequence"/>
</dbReference>
<evidence type="ECO:0000256" key="2">
    <source>
        <dbReference type="SAM" id="Phobius"/>
    </source>
</evidence>
<protein>
    <submittedName>
        <fullName evidence="3">Uncharacterized protein</fullName>
    </submittedName>
</protein>
<organism evidence="3 4">
    <name type="scientific">Camellia sinensis var. sinensis</name>
    <name type="common">China tea</name>
    <dbReference type="NCBI Taxonomy" id="542762"/>
    <lineage>
        <taxon>Eukaryota</taxon>
        <taxon>Viridiplantae</taxon>
        <taxon>Streptophyta</taxon>
        <taxon>Embryophyta</taxon>
        <taxon>Tracheophyta</taxon>
        <taxon>Spermatophyta</taxon>
        <taxon>Magnoliopsida</taxon>
        <taxon>eudicotyledons</taxon>
        <taxon>Gunneridae</taxon>
        <taxon>Pentapetalae</taxon>
        <taxon>asterids</taxon>
        <taxon>Ericales</taxon>
        <taxon>Theaceae</taxon>
        <taxon>Camellia</taxon>
    </lineage>
</organism>
<feature type="region of interest" description="Disordered" evidence="1">
    <location>
        <begin position="228"/>
        <end position="253"/>
    </location>
</feature>
<dbReference type="STRING" id="542762.A0A4S4E6W7"/>
<keyword evidence="4" id="KW-1185">Reference proteome</keyword>
<dbReference type="EMBL" id="SDRB02007338">
    <property type="protein sequence ID" value="THG11324.1"/>
    <property type="molecule type" value="Genomic_DNA"/>
</dbReference>
<proteinExistence type="predicted"/>
<keyword evidence="2" id="KW-1133">Transmembrane helix</keyword>
<dbReference type="AlphaFoldDB" id="A0A4S4E6W7"/>
<evidence type="ECO:0000256" key="1">
    <source>
        <dbReference type="SAM" id="MobiDB-lite"/>
    </source>
</evidence>